<dbReference type="GO" id="GO:0016301">
    <property type="term" value="F:kinase activity"/>
    <property type="evidence" value="ECO:0007669"/>
    <property type="project" value="UniProtKB-KW"/>
</dbReference>
<name>A0A9X2U820_9BACT</name>
<dbReference type="RefSeq" id="WP_183957328.1">
    <property type="nucleotide sequence ID" value="NZ_JACIFC010000010.1"/>
</dbReference>
<evidence type="ECO:0000256" key="1">
    <source>
        <dbReference type="ARBA" id="ARBA00022679"/>
    </source>
</evidence>
<accession>A0A9X2U820</accession>
<dbReference type="InterPro" id="IPR002139">
    <property type="entry name" value="Ribo/fructo_kinase"/>
</dbReference>
<comment type="caution">
    <text evidence="5">The sequence shown here is derived from an EMBL/GenBank/DDBJ whole genome shotgun (WGS) entry which is preliminary data.</text>
</comment>
<dbReference type="InterPro" id="IPR029056">
    <property type="entry name" value="Ribokinase-like"/>
</dbReference>
<feature type="domain" description="Carbohydrate kinase PfkB" evidence="3">
    <location>
        <begin position="5"/>
        <end position="293"/>
    </location>
</feature>
<dbReference type="GO" id="GO:0006796">
    <property type="term" value="P:phosphate-containing compound metabolic process"/>
    <property type="evidence" value="ECO:0007669"/>
    <property type="project" value="UniProtKB-ARBA"/>
</dbReference>
<evidence type="ECO:0000313" key="5">
    <source>
        <dbReference type="EMBL" id="MCS3951402.1"/>
    </source>
</evidence>
<dbReference type="PANTHER" id="PTHR10584">
    <property type="entry name" value="SUGAR KINASE"/>
    <property type="match status" value="1"/>
</dbReference>
<organism evidence="5 6">
    <name type="scientific">Salinibacter ruber</name>
    <dbReference type="NCBI Taxonomy" id="146919"/>
    <lineage>
        <taxon>Bacteria</taxon>
        <taxon>Pseudomonadati</taxon>
        <taxon>Rhodothermota</taxon>
        <taxon>Rhodothermia</taxon>
        <taxon>Rhodothermales</taxon>
        <taxon>Salinibacteraceae</taxon>
        <taxon>Salinibacter</taxon>
    </lineage>
</organism>
<evidence type="ECO:0000259" key="3">
    <source>
        <dbReference type="Pfam" id="PF00294"/>
    </source>
</evidence>
<dbReference type="PANTHER" id="PTHR10584:SF166">
    <property type="entry name" value="RIBOKINASE"/>
    <property type="match status" value="1"/>
</dbReference>
<sequence>MQTPSLIVVGELNADLIMEGVQARPALEKERVAEGMTLTLGSSSAILASNASAIGMDVGFVGQVGNDAFGDFVRERLKARDVECRFVQSTSEDATGLTVIYTHGDDRGMITYPGAMEALTLEDVPLDYVGQSDHLHLSSFYLQTGLQPDVGTLFRTAKAEGLTTSLDTNWDPDETWDGGILDVLDAVDVFLPNDDEARLIAGEDRLDQAMAALGKRAGAVVVTQGDDGASLYHNERLQSFSAPQVDPVDAVGAGDSFNAGFLTQYLNGTALPECVEFGLLAGAYSTRGPGGTAAFEDVDGFRSFAASRLE</sequence>
<dbReference type="EMBL" id="JANUBB010000004">
    <property type="protein sequence ID" value="MCS3951402.1"/>
    <property type="molecule type" value="Genomic_DNA"/>
</dbReference>
<dbReference type="Pfam" id="PF00294">
    <property type="entry name" value="PfkB"/>
    <property type="match status" value="1"/>
</dbReference>
<evidence type="ECO:0000256" key="2">
    <source>
        <dbReference type="ARBA" id="ARBA00022777"/>
    </source>
</evidence>
<dbReference type="EMBL" id="JANUAE010000001">
    <property type="protein sequence ID" value="MCS3708426.1"/>
    <property type="molecule type" value="Genomic_DNA"/>
</dbReference>
<keyword evidence="1" id="KW-0808">Transferase</keyword>
<dbReference type="Proteomes" id="UP001155010">
    <property type="component" value="Unassembled WGS sequence"/>
</dbReference>
<dbReference type="AlphaFoldDB" id="A0A9X2U820"/>
<dbReference type="SUPFAM" id="SSF53613">
    <property type="entry name" value="Ribokinase-like"/>
    <property type="match status" value="1"/>
</dbReference>
<reference evidence="5" key="1">
    <citation type="submission" date="2022-08" db="EMBL/GenBank/DDBJ databases">
        <title>Genomic Encyclopedia of Type Strains, Phase V (KMG-V): Genome sequencing to study the core and pangenomes of soil and plant-associated prokaryotes.</title>
        <authorList>
            <person name="Whitman W."/>
        </authorList>
    </citation>
    <scope>NUCLEOTIDE SEQUENCE</scope>
    <source>
        <strain evidence="5">SP2017</strain>
        <strain evidence="4">SP3049</strain>
    </source>
</reference>
<dbReference type="InterPro" id="IPR011611">
    <property type="entry name" value="PfkB_dom"/>
</dbReference>
<protein>
    <submittedName>
        <fullName evidence="5">Sugar/nucleoside kinase (Ribokinase family)</fullName>
    </submittedName>
</protein>
<keyword evidence="2 5" id="KW-0418">Kinase</keyword>
<dbReference type="PRINTS" id="PR00990">
    <property type="entry name" value="RIBOKINASE"/>
</dbReference>
<dbReference type="Gene3D" id="3.40.1190.20">
    <property type="match status" value="1"/>
</dbReference>
<dbReference type="Proteomes" id="UP001155057">
    <property type="component" value="Unassembled WGS sequence"/>
</dbReference>
<proteinExistence type="predicted"/>
<gene>
    <name evidence="4" type="ORF">GGP61_000013</name>
    <name evidence="5" type="ORF">GGP83_001344</name>
</gene>
<evidence type="ECO:0000313" key="4">
    <source>
        <dbReference type="EMBL" id="MCS3708426.1"/>
    </source>
</evidence>
<evidence type="ECO:0000313" key="6">
    <source>
        <dbReference type="Proteomes" id="UP001155010"/>
    </source>
</evidence>
<dbReference type="CDD" id="cd01166">
    <property type="entry name" value="KdgK"/>
    <property type="match status" value="1"/>
</dbReference>